<dbReference type="PATRIC" id="fig|1961.12.peg.797"/>
<comment type="caution">
    <text evidence="1">The sequence shown here is derived from an EMBL/GenBank/DDBJ whole genome shotgun (WGS) entry which is preliminary data.</text>
</comment>
<name>A0A0L8N4P5_STRVG</name>
<dbReference type="Proteomes" id="UP000037084">
    <property type="component" value="Unassembled WGS sequence"/>
</dbReference>
<dbReference type="OrthoDB" id="3538063at2"/>
<protein>
    <submittedName>
        <fullName evidence="1">Uncharacterized protein</fullName>
    </submittedName>
</protein>
<dbReference type="GO" id="GO:0046914">
    <property type="term" value="F:transition metal ion binding"/>
    <property type="evidence" value="ECO:0007669"/>
    <property type="project" value="InterPro"/>
</dbReference>
<reference evidence="2" key="1">
    <citation type="submission" date="2015-07" db="EMBL/GenBank/DDBJ databases">
        <authorList>
            <consortium name="Consortium for Microbial Forensics and Genomics (microFORGE)"/>
            <person name="Knight B.M."/>
            <person name="Roberts D.P."/>
            <person name="Lin D."/>
            <person name="Hari K."/>
            <person name="Fletcher J."/>
            <person name="Melcher U."/>
            <person name="Blagden T."/>
            <person name="Winegar R.A."/>
        </authorList>
    </citation>
    <scope>NUCLEOTIDE SEQUENCE [LARGE SCALE GENOMIC DNA]</scope>
    <source>
        <strain evidence="2">NRRL B-1447</strain>
    </source>
</reference>
<proteinExistence type="predicted"/>
<organism evidence="1 2">
    <name type="scientific">Streptomyces virginiae</name>
    <name type="common">Streptomyces cinnamonensis</name>
    <dbReference type="NCBI Taxonomy" id="1961"/>
    <lineage>
        <taxon>Bacteria</taxon>
        <taxon>Bacillati</taxon>
        <taxon>Actinomycetota</taxon>
        <taxon>Actinomycetes</taxon>
        <taxon>Kitasatosporales</taxon>
        <taxon>Streptomycetaceae</taxon>
        <taxon>Streptomyces</taxon>
    </lineage>
</organism>
<dbReference type="Gene3D" id="3.90.330.10">
    <property type="entry name" value="Nitrile hydratase alpha /Thiocyanate hydrolase gamma"/>
    <property type="match status" value="1"/>
</dbReference>
<dbReference type="GO" id="GO:0003824">
    <property type="term" value="F:catalytic activity"/>
    <property type="evidence" value="ECO:0007669"/>
    <property type="project" value="InterPro"/>
</dbReference>
<dbReference type="SUPFAM" id="SSF56209">
    <property type="entry name" value="Nitrile hydratase alpha chain"/>
    <property type="match status" value="1"/>
</dbReference>
<dbReference type="EMBL" id="LGUV01000005">
    <property type="protein sequence ID" value="KOG57525.1"/>
    <property type="molecule type" value="Genomic_DNA"/>
</dbReference>
<dbReference type="RefSeq" id="WP_053168104.1">
    <property type="nucleotide sequence ID" value="NZ_LGUV01000005.1"/>
</dbReference>
<accession>A0A0L8N4P5</accession>
<dbReference type="AlphaFoldDB" id="A0A0L8N4P5"/>
<evidence type="ECO:0000313" key="2">
    <source>
        <dbReference type="Proteomes" id="UP000037084"/>
    </source>
</evidence>
<evidence type="ECO:0000313" key="1">
    <source>
        <dbReference type="EMBL" id="KOG57525.1"/>
    </source>
</evidence>
<sequence>MIDLESRLSAEERTSFAQIVARSWSDEDFAGEYARDPRATLAAYGIECPSDAEAPLLPARPDLDMEVHDLSLAGAVADGYVIQSVSNGCGCCSSSTY</sequence>
<gene>
    <name evidence="1" type="ORF">ADK75_03775</name>
</gene>
<dbReference type="InterPro" id="IPR036648">
    <property type="entry name" value="CN_Hdrase_a/SCN_Hdrase_g_sf"/>
</dbReference>